<dbReference type="Pfam" id="PF07714">
    <property type="entry name" value="PK_Tyr_Ser-Thr"/>
    <property type="match status" value="1"/>
</dbReference>
<dbReference type="GO" id="GO:0043235">
    <property type="term" value="C:receptor complex"/>
    <property type="evidence" value="ECO:0007669"/>
    <property type="project" value="TreeGrafter"/>
</dbReference>
<accession>A0AAD7ESF7</accession>
<dbReference type="InterPro" id="IPR001245">
    <property type="entry name" value="Ser-Thr/Tyr_kinase_cat_dom"/>
</dbReference>
<keyword evidence="3" id="KW-1185">Reference proteome</keyword>
<dbReference type="Gene3D" id="1.10.510.10">
    <property type="entry name" value="Transferase(Phosphotransferase) domain 1"/>
    <property type="match status" value="1"/>
</dbReference>
<dbReference type="InterPro" id="IPR008266">
    <property type="entry name" value="Tyr_kinase_AS"/>
</dbReference>
<protein>
    <submittedName>
        <fullName evidence="2">Kinase-like domain-containing protein</fullName>
    </submittedName>
</protein>
<reference evidence="2" key="1">
    <citation type="submission" date="2023-03" db="EMBL/GenBank/DDBJ databases">
        <title>Massive genome expansion in bonnet fungi (Mycena s.s.) driven by repeated elements and novel gene families across ecological guilds.</title>
        <authorList>
            <consortium name="Lawrence Berkeley National Laboratory"/>
            <person name="Harder C.B."/>
            <person name="Miyauchi S."/>
            <person name="Viragh M."/>
            <person name="Kuo A."/>
            <person name="Thoen E."/>
            <person name="Andreopoulos B."/>
            <person name="Lu D."/>
            <person name="Skrede I."/>
            <person name="Drula E."/>
            <person name="Henrissat B."/>
            <person name="Morin E."/>
            <person name="Kohler A."/>
            <person name="Barry K."/>
            <person name="LaButti K."/>
            <person name="Morin E."/>
            <person name="Salamov A."/>
            <person name="Lipzen A."/>
            <person name="Mereny Z."/>
            <person name="Hegedus B."/>
            <person name="Baldrian P."/>
            <person name="Stursova M."/>
            <person name="Weitz H."/>
            <person name="Taylor A."/>
            <person name="Grigoriev I.V."/>
            <person name="Nagy L.G."/>
            <person name="Martin F."/>
            <person name="Kauserud H."/>
        </authorList>
    </citation>
    <scope>NUCLEOTIDE SEQUENCE</scope>
    <source>
        <strain evidence="2">CBHHK002</strain>
    </source>
</reference>
<organism evidence="2 3">
    <name type="scientific">Mycena albidolilacea</name>
    <dbReference type="NCBI Taxonomy" id="1033008"/>
    <lineage>
        <taxon>Eukaryota</taxon>
        <taxon>Fungi</taxon>
        <taxon>Dikarya</taxon>
        <taxon>Basidiomycota</taxon>
        <taxon>Agaricomycotina</taxon>
        <taxon>Agaricomycetes</taxon>
        <taxon>Agaricomycetidae</taxon>
        <taxon>Agaricales</taxon>
        <taxon>Marasmiineae</taxon>
        <taxon>Mycenaceae</taxon>
        <taxon>Mycena</taxon>
    </lineage>
</organism>
<dbReference type="SUPFAM" id="SSF56112">
    <property type="entry name" value="Protein kinase-like (PK-like)"/>
    <property type="match status" value="1"/>
</dbReference>
<dbReference type="Proteomes" id="UP001218218">
    <property type="component" value="Unassembled WGS sequence"/>
</dbReference>
<dbReference type="InterPro" id="IPR011009">
    <property type="entry name" value="Kinase-like_dom_sf"/>
</dbReference>
<feature type="domain" description="Protein kinase" evidence="1">
    <location>
        <begin position="27"/>
        <end position="208"/>
    </location>
</feature>
<dbReference type="PANTHER" id="PTHR24416:SF631">
    <property type="entry name" value="SERINE_THREONINE_TYROSINE KINASE 1"/>
    <property type="match status" value="1"/>
</dbReference>
<dbReference type="GO" id="GO:0005524">
    <property type="term" value="F:ATP binding"/>
    <property type="evidence" value="ECO:0007669"/>
    <property type="project" value="InterPro"/>
</dbReference>
<dbReference type="EMBL" id="JARIHO010000020">
    <property type="protein sequence ID" value="KAJ7347038.1"/>
    <property type="molecule type" value="Genomic_DNA"/>
</dbReference>
<gene>
    <name evidence="2" type="ORF">DFH08DRAFT_701031</name>
</gene>
<comment type="caution">
    <text evidence="2">The sequence shown here is derived from an EMBL/GenBank/DDBJ whole genome shotgun (WGS) entry which is preliminary data.</text>
</comment>
<keyword evidence="2" id="KW-0808">Transferase</keyword>
<evidence type="ECO:0000313" key="2">
    <source>
        <dbReference type="EMBL" id="KAJ7347038.1"/>
    </source>
</evidence>
<keyword evidence="2" id="KW-0418">Kinase</keyword>
<sequence length="208" mass="23831">QAHRFLNRLSQYLRLLPEELAISGVVLLHDHPVKYGGFSNIYHGKYTDAAGEEVEVALKVLKIFADQSDEHRHILHNKFSKEALVWYYLRHENIVPFLGIDSTTFPSPARAMVSPWMPSGSVLTYMQEHSPSSSYALDMLCDVINGLKYLFSKNIVHGDLCGRNILIDNKRRACLTDFGLARMTLQVIYPRWLDMMDGSRAAQSWRTF</sequence>
<proteinExistence type="predicted"/>
<dbReference type="AlphaFoldDB" id="A0AAD7ESF7"/>
<dbReference type="InterPro" id="IPR050122">
    <property type="entry name" value="RTK"/>
</dbReference>
<dbReference type="PROSITE" id="PS00109">
    <property type="entry name" value="PROTEIN_KINASE_TYR"/>
    <property type="match status" value="1"/>
</dbReference>
<dbReference type="GO" id="GO:0004714">
    <property type="term" value="F:transmembrane receptor protein tyrosine kinase activity"/>
    <property type="evidence" value="ECO:0007669"/>
    <property type="project" value="TreeGrafter"/>
</dbReference>
<dbReference type="PROSITE" id="PS50011">
    <property type="entry name" value="PROTEIN_KINASE_DOM"/>
    <property type="match status" value="1"/>
</dbReference>
<dbReference type="GO" id="GO:0007169">
    <property type="term" value="P:cell surface receptor protein tyrosine kinase signaling pathway"/>
    <property type="evidence" value="ECO:0007669"/>
    <property type="project" value="TreeGrafter"/>
</dbReference>
<evidence type="ECO:0000259" key="1">
    <source>
        <dbReference type="PROSITE" id="PS50011"/>
    </source>
</evidence>
<dbReference type="PANTHER" id="PTHR24416">
    <property type="entry name" value="TYROSINE-PROTEIN KINASE RECEPTOR"/>
    <property type="match status" value="1"/>
</dbReference>
<dbReference type="GO" id="GO:0005886">
    <property type="term" value="C:plasma membrane"/>
    <property type="evidence" value="ECO:0007669"/>
    <property type="project" value="TreeGrafter"/>
</dbReference>
<dbReference type="InterPro" id="IPR000719">
    <property type="entry name" value="Prot_kinase_dom"/>
</dbReference>
<feature type="non-terminal residue" evidence="2">
    <location>
        <position position="1"/>
    </location>
</feature>
<evidence type="ECO:0000313" key="3">
    <source>
        <dbReference type="Proteomes" id="UP001218218"/>
    </source>
</evidence>
<name>A0AAD7ESF7_9AGAR</name>